<evidence type="ECO:0000313" key="2">
    <source>
        <dbReference type="Proteomes" id="UP000632766"/>
    </source>
</evidence>
<dbReference type="EMBL" id="JAECZC010000097">
    <property type="protein sequence ID" value="MBH8566481.1"/>
    <property type="molecule type" value="Genomic_DNA"/>
</dbReference>
<proteinExistence type="predicted"/>
<protein>
    <submittedName>
        <fullName evidence="1">Uncharacterized protein</fullName>
    </submittedName>
</protein>
<sequence length="63" mass="6946">MAIVTSWELGIGNWELDSTISHHISPITHYPLPIFPTSLLHISLCDRISLLAGVIGFSVQEAF</sequence>
<comment type="caution">
    <text evidence="1">The sequence shown here is derived from an EMBL/GenBank/DDBJ whole genome shotgun (WGS) entry which is preliminary data.</text>
</comment>
<dbReference type="RefSeq" id="WP_198128232.1">
    <property type="nucleotide sequence ID" value="NZ_JAECZC010000097.1"/>
</dbReference>
<dbReference type="Proteomes" id="UP000632766">
    <property type="component" value="Unassembled WGS sequence"/>
</dbReference>
<keyword evidence="2" id="KW-1185">Reference proteome</keyword>
<gene>
    <name evidence="1" type="ORF">I8748_30745</name>
</gene>
<accession>A0A8J7LE86</accession>
<reference evidence="1 2" key="1">
    <citation type="journal article" date="2021" name="Int. J. Syst. Evol. Microbiol.">
        <title>Amazonocrinis nigriterrae gen. nov., sp. nov., Atlanticothrix silvestris gen. nov., sp. nov. and Dendronalium phyllosphericum gen. nov., sp. nov., nostocacean cyanobacteria from Brazilian environments.</title>
        <authorList>
            <person name="Alvarenga D.O."/>
            <person name="Andreote A.P.D."/>
            <person name="Branco L.H.Z."/>
            <person name="Delbaje E."/>
            <person name="Cruz R.B."/>
            <person name="Varani A.M."/>
            <person name="Fiore M.F."/>
        </authorList>
    </citation>
    <scope>NUCLEOTIDE SEQUENCE [LARGE SCALE GENOMIC DNA]</scope>
    <source>
        <strain evidence="1 2">CENA67</strain>
    </source>
</reference>
<name>A0A8J7LE86_9NOST</name>
<evidence type="ECO:0000313" key="1">
    <source>
        <dbReference type="EMBL" id="MBH8566481.1"/>
    </source>
</evidence>
<organism evidence="1 2">
    <name type="scientific">Amazonocrinis nigriterrae CENA67</name>
    <dbReference type="NCBI Taxonomy" id="2794033"/>
    <lineage>
        <taxon>Bacteria</taxon>
        <taxon>Bacillati</taxon>
        <taxon>Cyanobacteriota</taxon>
        <taxon>Cyanophyceae</taxon>
        <taxon>Nostocales</taxon>
        <taxon>Nostocaceae</taxon>
        <taxon>Amazonocrinis</taxon>
        <taxon>Amazonocrinis nigriterrae</taxon>
    </lineage>
</organism>
<dbReference type="AlphaFoldDB" id="A0A8J7LE86"/>